<dbReference type="InterPro" id="IPR048367">
    <property type="entry name" value="TNP-like_RNaseH_C"/>
</dbReference>
<feature type="non-terminal residue" evidence="4">
    <location>
        <position position="567"/>
    </location>
</feature>
<dbReference type="Pfam" id="PF21788">
    <property type="entry name" value="TNP-like_GBD"/>
    <property type="match status" value="1"/>
</dbReference>
<evidence type="ECO:0000259" key="1">
    <source>
        <dbReference type="Pfam" id="PF21787"/>
    </source>
</evidence>
<dbReference type="AlphaFoldDB" id="A0A7D9IVC5"/>
<feature type="domain" description="Transposable element P transposase-like RNase H C-terminal" evidence="3">
    <location>
        <begin position="328"/>
        <end position="360"/>
    </location>
</feature>
<dbReference type="InterPro" id="IPR048366">
    <property type="entry name" value="TNP-like_GBD"/>
</dbReference>
<dbReference type="InterPro" id="IPR048365">
    <property type="entry name" value="TNP-like_RNaseH_N"/>
</dbReference>
<sequence length="567" mass="63517">MSIRKQTLWDAEKDRYSGFVDLGDEIHNDKSATLASEALVFLLVGTRSHWKCPIGYFLGDKISAKDQAKLVSKSLEMAAKAGLKVWSVTADGTAVNLRTFEILGCSFNGSYDEMTTSIIHPTTGEDVFIILDPCHMLKLARNALAHLGTIVDGEGNVIRWHHIEELQKLQEVEGLNLGNKLSPNHLKFQKHKMNVRLAAQTLSSSVANAVEFLDKSMKLSSFHDSHGTVIFIRTIDRLFDMLNSRNPIAKGFKTPLHPKTKDTWEEILMSTADYLLSLKTSAPTGQLLSTSQRKTFVIGFVACIKSTISMATQMFSLPTNPFKYLLTYKFSQDHIKLLFSCIRSRGGWNNNPNVLQFKYAIRKMLMRNAITASKYANCVDFTGCNNIIPIFHTRKHKKSTTYENIVEASASNNDSSDIFSMCEHLNEEGHSEFTSNVLFYIAGYIVSKLMKTLVCPACKKSLLPLPKQLPANGHDYTSTIYHEAGKASSFTTFVNRGGLQIPSTSVFRTVEYCEHVFKATVTGKDGKQISNEGNLKKKMIVNVFQHFTLDSTSELFTDHEDDDNEIL</sequence>
<accession>A0A7D9IVC5</accession>
<dbReference type="OrthoDB" id="7312725at2759"/>
<evidence type="ECO:0000259" key="2">
    <source>
        <dbReference type="Pfam" id="PF21788"/>
    </source>
</evidence>
<dbReference type="Proteomes" id="UP001152795">
    <property type="component" value="Unassembled WGS sequence"/>
</dbReference>
<dbReference type="EMBL" id="CACRXK020008109">
    <property type="protein sequence ID" value="CAB4014006.1"/>
    <property type="molecule type" value="Genomic_DNA"/>
</dbReference>
<comment type="caution">
    <text evidence="4">The sequence shown here is derived from an EMBL/GenBank/DDBJ whole genome shotgun (WGS) entry which is preliminary data.</text>
</comment>
<organism evidence="4 5">
    <name type="scientific">Paramuricea clavata</name>
    <name type="common">Red gorgonian</name>
    <name type="synonym">Violescent sea-whip</name>
    <dbReference type="NCBI Taxonomy" id="317549"/>
    <lineage>
        <taxon>Eukaryota</taxon>
        <taxon>Metazoa</taxon>
        <taxon>Cnidaria</taxon>
        <taxon>Anthozoa</taxon>
        <taxon>Octocorallia</taxon>
        <taxon>Malacalcyonacea</taxon>
        <taxon>Plexauridae</taxon>
        <taxon>Paramuricea</taxon>
    </lineage>
</organism>
<evidence type="ECO:0000313" key="5">
    <source>
        <dbReference type="Proteomes" id="UP001152795"/>
    </source>
</evidence>
<gene>
    <name evidence="4" type="ORF">PACLA_8A037779</name>
</gene>
<evidence type="ECO:0000313" key="4">
    <source>
        <dbReference type="EMBL" id="CAB4014006.1"/>
    </source>
</evidence>
<keyword evidence="5" id="KW-1185">Reference proteome</keyword>
<feature type="domain" description="Transposable element P transposase-like RNase H" evidence="1">
    <location>
        <begin position="1"/>
        <end position="104"/>
    </location>
</feature>
<reference evidence="4" key="1">
    <citation type="submission" date="2020-04" db="EMBL/GenBank/DDBJ databases">
        <authorList>
            <person name="Alioto T."/>
            <person name="Alioto T."/>
            <person name="Gomez Garrido J."/>
        </authorList>
    </citation>
    <scope>NUCLEOTIDE SEQUENCE</scope>
    <source>
        <strain evidence="4">A484AB</strain>
    </source>
</reference>
<proteinExistence type="predicted"/>
<dbReference type="Pfam" id="PF21787">
    <property type="entry name" value="TNP-like_RNaseH_N"/>
    <property type="match status" value="1"/>
</dbReference>
<feature type="domain" description="Transposable element P transposase-like GTP-binding insertion" evidence="2">
    <location>
        <begin position="134"/>
        <end position="255"/>
    </location>
</feature>
<protein>
    <submittedName>
        <fullName evidence="4">Uncharacterized protein</fullName>
    </submittedName>
</protein>
<name>A0A7D9IVC5_PARCT</name>
<dbReference type="PANTHER" id="PTHR47577">
    <property type="entry name" value="THAP DOMAIN-CONTAINING PROTEIN 6"/>
    <property type="match status" value="1"/>
</dbReference>
<dbReference type="PANTHER" id="PTHR47577:SF2">
    <property type="entry name" value="THAP DOMAIN CONTAINING 9"/>
    <property type="match status" value="1"/>
</dbReference>
<evidence type="ECO:0000259" key="3">
    <source>
        <dbReference type="Pfam" id="PF21789"/>
    </source>
</evidence>
<dbReference type="Pfam" id="PF21789">
    <property type="entry name" value="TNP-like_RNaseH_C"/>
    <property type="match status" value="1"/>
</dbReference>